<proteinExistence type="predicted"/>
<sequence length="72" mass="7783">MGVALMALEIKWRWTTGMPVARMWAPGPSWDALPRPGFPDYRVLGNPPWLTYGIAAAKPPATAPLAAHLSSV</sequence>
<reference evidence="1" key="1">
    <citation type="submission" date="2022-05" db="EMBL/GenBank/DDBJ databases">
        <title>Chromosome-level genome of Chaenocephalus aceratus.</title>
        <authorList>
            <person name="Park H."/>
        </authorList>
    </citation>
    <scope>NUCLEOTIDE SEQUENCE</scope>
    <source>
        <strain evidence="1">KU_202001</strain>
    </source>
</reference>
<accession>A0ACB9WZK3</accession>
<organism evidence="1 2">
    <name type="scientific">Chaenocephalus aceratus</name>
    <name type="common">Blackfin icefish</name>
    <name type="synonym">Chaenichthys aceratus</name>
    <dbReference type="NCBI Taxonomy" id="36190"/>
    <lineage>
        <taxon>Eukaryota</taxon>
        <taxon>Metazoa</taxon>
        <taxon>Chordata</taxon>
        <taxon>Craniata</taxon>
        <taxon>Vertebrata</taxon>
        <taxon>Euteleostomi</taxon>
        <taxon>Actinopterygii</taxon>
        <taxon>Neopterygii</taxon>
        <taxon>Teleostei</taxon>
        <taxon>Neoteleostei</taxon>
        <taxon>Acanthomorphata</taxon>
        <taxon>Eupercaria</taxon>
        <taxon>Perciformes</taxon>
        <taxon>Notothenioidei</taxon>
        <taxon>Channichthyidae</taxon>
        <taxon>Chaenocephalus</taxon>
    </lineage>
</organism>
<evidence type="ECO:0000313" key="2">
    <source>
        <dbReference type="Proteomes" id="UP001057452"/>
    </source>
</evidence>
<dbReference type="EMBL" id="CM043794">
    <property type="protein sequence ID" value="KAI4819530.1"/>
    <property type="molecule type" value="Genomic_DNA"/>
</dbReference>
<keyword evidence="2" id="KW-1185">Reference proteome</keyword>
<dbReference type="Proteomes" id="UP001057452">
    <property type="component" value="Chromosome 10"/>
</dbReference>
<gene>
    <name evidence="1" type="ORF">KUCAC02_004775</name>
</gene>
<evidence type="ECO:0000313" key="1">
    <source>
        <dbReference type="EMBL" id="KAI4819530.1"/>
    </source>
</evidence>
<protein>
    <submittedName>
        <fullName evidence="1">Uncharacterized protein</fullName>
    </submittedName>
</protein>
<name>A0ACB9WZK3_CHAAC</name>
<comment type="caution">
    <text evidence="1">The sequence shown here is derived from an EMBL/GenBank/DDBJ whole genome shotgun (WGS) entry which is preliminary data.</text>
</comment>